<dbReference type="InterPro" id="IPR036271">
    <property type="entry name" value="Tet_transcr_reg_TetR-rel_C_sf"/>
</dbReference>
<evidence type="ECO:0000256" key="2">
    <source>
        <dbReference type="ARBA" id="ARBA00023125"/>
    </source>
</evidence>
<dbReference type="PANTHER" id="PTHR30055">
    <property type="entry name" value="HTH-TYPE TRANSCRIPTIONAL REGULATOR RUTR"/>
    <property type="match status" value="1"/>
</dbReference>
<organism evidence="6 7">
    <name type="scientific">Pseudonocardia parietis</name>
    <dbReference type="NCBI Taxonomy" id="570936"/>
    <lineage>
        <taxon>Bacteria</taxon>
        <taxon>Bacillati</taxon>
        <taxon>Actinomycetota</taxon>
        <taxon>Actinomycetes</taxon>
        <taxon>Pseudonocardiales</taxon>
        <taxon>Pseudonocardiaceae</taxon>
        <taxon>Pseudonocardia</taxon>
    </lineage>
</organism>
<proteinExistence type="predicted"/>
<dbReference type="SUPFAM" id="SSF46689">
    <property type="entry name" value="Homeodomain-like"/>
    <property type="match status" value="1"/>
</dbReference>
<name>A0ABS4W0N7_9PSEU</name>
<dbReference type="Pfam" id="PF13305">
    <property type="entry name" value="TetR_C_33"/>
    <property type="match status" value="1"/>
</dbReference>
<dbReference type="InterPro" id="IPR050109">
    <property type="entry name" value="HTH-type_TetR-like_transc_reg"/>
</dbReference>
<keyword evidence="2 4" id="KW-0238">DNA-binding</keyword>
<dbReference type="Proteomes" id="UP001519295">
    <property type="component" value="Unassembled WGS sequence"/>
</dbReference>
<feature type="DNA-binding region" description="H-T-H motif" evidence="4">
    <location>
        <begin position="41"/>
        <end position="60"/>
    </location>
</feature>
<evidence type="ECO:0000259" key="5">
    <source>
        <dbReference type="PROSITE" id="PS50977"/>
    </source>
</evidence>
<accession>A0ABS4W0N7</accession>
<keyword evidence="1" id="KW-0805">Transcription regulation</keyword>
<dbReference type="Gene3D" id="1.10.357.10">
    <property type="entry name" value="Tetracycline Repressor, domain 2"/>
    <property type="match status" value="1"/>
</dbReference>
<reference evidence="6 7" key="1">
    <citation type="submission" date="2021-03" db="EMBL/GenBank/DDBJ databases">
        <title>Sequencing the genomes of 1000 actinobacteria strains.</title>
        <authorList>
            <person name="Klenk H.-P."/>
        </authorList>
    </citation>
    <scope>NUCLEOTIDE SEQUENCE [LARGE SCALE GENOMIC DNA]</scope>
    <source>
        <strain evidence="6 7">DSM 45256</strain>
    </source>
</reference>
<dbReference type="PANTHER" id="PTHR30055:SF234">
    <property type="entry name" value="HTH-TYPE TRANSCRIPTIONAL REGULATOR BETI"/>
    <property type="match status" value="1"/>
</dbReference>
<dbReference type="InterPro" id="IPR025996">
    <property type="entry name" value="MT1864/Rv1816-like_C"/>
</dbReference>
<protein>
    <submittedName>
        <fullName evidence="6">AcrR family transcriptional regulator</fullName>
    </submittedName>
</protein>
<evidence type="ECO:0000313" key="7">
    <source>
        <dbReference type="Proteomes" id="UP001519295"/>
    </source>
</evidence>
<dbReference type="RefSeq" id="WP_210032266.1">
    <property type="nucleotide sequence ID" value="NZ_JAGINU010000001.1"/>
</dbReference>
<dbReference type="SUPFAM" id="SSF48498">
    <property type="entry name" value="Tetracyclin repressor-like, C-terminal domain"/>
    <property type="match status" value="1"/>
</dbReference>
<gene>
    <name evidence="6" type="ORF">JOF36_005466</name>
</gene>
<sequence>MDPSGAERPRNRRGEGERLRHEVLAAVNRLLDRWGSDEKLTMRAVAKEVGVSAPSIYLHFADKTELVWAALSDKYAQLADRMHEADLAALGDGPRARLAAQAHAYCAFAFENPGHYRLMYEVRQPAAELERIGQHPSRRVGASFRTALGRCADAGLSLALPPNQAAHTLWAALHGFVSLQHSLALPTPFEATTALADGLLDVLVARARDTHPAHSGDLRLEQYMNEIITDDAHELAGPDQVDDV</sequence>
<evidence type="ECO:0000256" key="1">
    <source>
        <dbReference type="ARBA" id="ARBA00023015"/>
    </source>
</evidence>
<feature type="domain" description="HTH tetR-type" evidence="5">
    <location>
        <begin position="17"/>
        <end position="78"/>
    </location>
</feature>
<comment type="caution">
    <text evidence="6">The sequence shown here is derived from an EMBL/GenBank/DDBJ whole genome shotgun (WGS) entry which is preliminary data.</text>
</comment>
<evidence type="ECO:0000256" key="4">
    <source>
        <dbReference type="PROSITE-ProRule" id="PRU00335"/>
    </source>
</evidence>
<dbReference type="InterPro" id="IPR001647">
    <property type="entry name" value="HTH_TetR"/>
</dbReference>
<dbReference type="Pfam" id="PF00440">
    <property type="entry name" value="TetR_N"/>
    <property type="match status" value="1"/>
</dbReference>
<dbReference type="EMBL" id="JAGINU010000001">
    <property type="protein sequence ID" value="MBP2369770.1"/>
    <property type="molecule type" value="Genomic_DNA"/>
</dbReference>
<keyword evidence="7" id="KW-1185">Reference proteome</keyword>
<evidence type="ECO:0000256" key="3">
    <source>
        <dbReference type="ARBA" id="ARBA00023163"/>
    </source>
</evidence>
<evidence type="ECO:0000313" key="6">
    <source>
        <dbReference type="EMBL" id="MBP2369770.1"/>
    </source>
</evidence>
<dbReference type="InterPro" id="IPR009057">
    <property type="entry name" value="Homeodomain-like_sf"/>
</dbReference>
<dbReference type="PROSITE" id="PS50977">
    <property type="entry name" value="HTH_TETR_2"/>
    <property type="match status" value="1"/>
</dbReference>
<keyword evidence="3" id="KW-0804">Transcription</keyword>